<protein>
    <submittedName>
        <fullName evidence="3">GT-D fold domain-containing glycosyltransferase</fullName>
    </submittedName>
</protein>
<comment type="caution">
    <text evidence="3">The sequence shown here is derived from an EMBL/GenBank/DDBJ whole genome shotgun (WGS) entry which is preliminary data.</text>
</comment>
<evidence type="ECO:0000313" key="4">
    <source>
        <dbReference type="Proteomes" id="UP001596113"/>
    </source>
</evidence>
<dbReference type="RefSeq" id="WP_378136808.1">
    <property type="nucleotide sequence ID" value="NZ_JBHSMI010000029.1"/>
</dbReference>
<keyword evidence="4" id="KW-1185">Reference proteome</keyword>
<gene>
    <name evidence="3" type="ORF">ACFPOF_22445</name>
</gene>
<dbReference type="Pfam" id="PF22882">
    <property type="entry name" value="GT-D-like"/>
    <property type="match status" value="1"/>
</dbReference>
<dbReference type="Proteomes" id="UP001596113">
    <property type="component" value="Unassembled WGS sequence"/>
</dbReference>
<dbReference type="InterPro" id="IPR055171">
    <property type="entry name" value="GT-D-like"/>
</dbReference>
<evidence type="ECO:0000259" key="2">
    <source>
        <dbReference type="Pfam" id="PF22882"/>
    </source>
</evidence>
<reference evidence="4" key="1">
    <citation type="journal article" date="2019" name="Int. J. Syst. Evol. Microbiol.">
        <title>The Global Catalogue of Microorganisms (GCM) 10K type strain sequencing project: providing services to taxonomists for standard genome sequencing and annotation.</title>
        <authorList>
            <consortium name="The Broad Institute Genomics Platform"/>
            <consortium name="The Broad Institute Genome Sequencing Center for Infectious Disease"/>
            <person name="Wu L."/>
            <person name="Ma J."/>
        </authorList>
    </citation>
    <scope>NUCLEOTIDE SEQUENCE [LARGE SCALE GENOMIC DNA]</scope>
    <source>
        <strain evidence="4">CGMCC 1.18575</strain>
    </source>
</reference>
<feature type="domain" description="GT-D fold-like" evidence="2">
    <location>
        <begin position="193"/>
        <end position="401"/>
    </location>
</feature>
<dbReference type="InterPro" id="IPR049785">
    <property type="entry name" value="GT-D-like_firm"/>
</dbReference>
<proteinExistence type="predicted"/>
<name>A0ABW0HZ86_9BACL</name>
<feature type="region of interest" description="Disordered" evidence="1">
    <location>
        <begin position="1"/>
        <end position="111"/>
    </location>
</feature>
<accession>A0ABW0HZ86</accession>
<evidence type="ECO:0000256" key="1">
    <source>
        <dbReference type="SAM" id="MobiDB-lite"/>
    </source>
</evidence>
<dbReference type="EMBL" id="JBHSMI010000029">
    <property type="protein sequence ID" value="MFC5405512.1"/>
    <property type="molecule type" value="Genomic_DNA"/>
</dbReference>
<organism evidence="3 4">
    <name type="scientific">Cohnella soli</name>
    <dbReference type="NCBI Taxonomy" id="425005"/>
    <lineage>
        <taxon>Bacteria</taxon>
        <taxon>Bacillati</taxon>
        <taxon>Bacillota</taxon>
        <taxon>Bacilli</taxon>
        <taxon>Bacillales</taxon>
        <taxon>Paenibacillaceae</taxon>
        <taxon>Cohnella</taxon>
    </lineage>
</organism>
<evidence type="ECO:0000313" key="3">
    <source>
        <dbReference type="EMBL" id="MFC5405512.1"/>
    </source>
</evidence>
<feature type="compositionally biased region" description="Basic and acidic residues" evidence="1">
    <location>
        <begin position="76"/>
        <end position="92"/>
    </location>
</feature>
<feature type="compositionally biased region" description="Basic residues" evidence="1">
    <location>
        <begin position="93"/>
        <end position="111"/>
    </location>
</feature>
<feature type="compositionally biased region" description="Low complexity" evidence="1">
    <location>
        <begin position="43"/>
        <end position="54"/>
    </location>
</feature>
<dbReference type="NCBIfam" id="NF040628">
    <property type="entry name" value="GT-D_rel"/>
    <property type="match status" value="1"/>
</dbReference>
<sequence>MTNRSIRGRPSIASVLRNPVQRPAGGGVAAVAKPESVPVDVVKPTPKSSSKSNPIPNPKPKPKSKTIEVLPSPKRRISESSGKKRKTAEKTAPRKKAKLTKRKSKPRLRKRKFYRGRQAVAMDPLIDEDEDLSEARGSYDKGYLEGANAAGEKLLEMHLPPDTIIPDVTVQEAIAAGVQQLRNRGVPLLDGLTVYQEMAQAVQEKKPYAFVRLGDGELLTLAQDKVLTVEEVRKAGPFLPYAGIRVPNLHARDEIVECLKHASLVGVPLSRHPHFQPLLFAVLRAHGIDYRQLRYTSSTMNYLLHEQGLLQQLMSGRRIITVGNVADKLAHVLAGQGFSIVGMVTPVNGYADVHRVVAEASAYDYDIALVAAGVPAIPIVVHLAGIGGRVVIDFGHLANRIAGLEFPDRNDSYPDEVI</sequence>